<reference evidence="1" key="1">
    <citation type="submission" date="2019-08" db="EMBL/GenBank/DDBJ databases">
        <authorList>
            <person name="Kucharzyk K."/>
            <person name="Murdoch R.W."/>
            <person name="Higgins S."/>
            <person name="Loffler F."/>
        </authorList>
    </citation>
    <scope>NUCLEOTIDE SEQUENCE</scope>
</reference>
<evidence type="ECO:0000313" key="1">
    <source>
        <dbReference type="EMBL" id="MPN26931.1"/>
    </source>
</evidence>
<protein>
    <submittedName>
        <fullName evidence="1">Uncharacterized protein</fullName>
    </submittedName>
</protein>
<sequence>MYGVGSLDGCGRCRLRLGRGIGGGGLLRSGRGVGAYRFHHPVHHGGENGGESLAVLKQGCPHRLPDGKAASVQLQKAGLRQIGKQAGVLQILRGDDKTLAPAAAENCGVVQMGV</sequence>
<accession>A0A645GIX7</accession>
<dbReference type="EMBL" id="VSSQ01076633">
    <property type="protein sequence ID" value="MPN26931.1"/>
    <property type="molecule type" value="Genomic_DNA"/>
</dbReference>
<organism evidence="1">
    <name type="scientific">bioreactor metagenome</name>
    <dbReference type="NCBI Taxonomy" id="1076179"/>
    <lineage>
        <taxon>unclassified sequences</taxon>
        <taxon>metagenomes</taxon>
        <taxon>ecological metagenomes</taxon>
    </lineage>
</organism>
<gene>
    <name evidence="1" type="ORF">SDC9_174357</name>
</gene>
<comment type="caution">
    <text evidence="1">The sequence shown here is derived from an EMBL/GenBank/DDBJ whole genome shotgun (WGS) entry which is preliminary data.</text>
</comment>
<proteinExistence type="predicted"/>
<name>A0A645GIX7_9ZZZZ</name>
<dbReference type="AlphaFoldDB" id="A0A645GIX7"/>